<keyword evidence="8" id="KW-1185">Reference proteome</keyword>
<dbReference type="InterPro" id="IPR020422">
    <property type="entry name" value="TYR_PHOSPHATASE_DUAL_dom"/>
</dbReference>
<evidence type="ECO:0000256" key="3">
    <source>
        <dbReference type="SAM" id="Coils"/>
    </source>
</evidence>
<evidence type="ECO:0000256" key="2">
    <source>
        <dbReference type="ARBA" id="ARBA00022912"/>
    </source>
</evidence>
<dbReference type="InterPro" id="IPR051029">
    <property type="entry name" value="mRNA_Capping_Enz/RNA_Phosphat"/>
</dbReference>
<keyword evidence="2" id="KW-0904">Protein phosphatase</keyword>
<dbReference type="PROSITE" id="PS50056">
    <property type="entry name" value="TYR_PHOSPHATASE_2"/>
    <property type="match status" value="1"/>
</dbReference>
<feature type="domain" description="Tyrosine specific protein phosphatases" evidence="6">
    <location>
        <begin position="455"/>
        <end position="516"/>
    </location>
</feature>
<accession>A0A0B7NY58</accession>
<dbReference type="InterPro" id="IPR000387">
    <property type="entry name" value="Tyr_Pase_dom"/>
</dbReference>
<feature type="transmembrane region" description="Helical" evidence="5">
    <location>
        <begin position="142"/>
        <end position="162"/>
    </location>
</feature>
<organism evidence="7 8">
    <name type="scientific">Parasitella parasitica</name>
    <dbReference type="NCBI Taxonomy" id="35722"/>
    <lineage>
        <taxon>Eukaryota</taxon>
        <taxon>Fungi</taxon>
        <taxon>Fungi incertae sedis</taxon>
        <taxon>Mucoromycota</taxon>
        <taxon>Mucoromycotina</taxon>
        <taxon>Mucoromycetes</taxon>
        <taxon>Mucorales</taxon>
        <taxon>Mucorineae</taxon>
        <taxon>Mucoraceae</taxon>
        <taxon>Parasitella</taxon>
    </lineage>
</organism>
<dbReference type="InterPro" id="IPR000340">
    <property type="entry name" value="Dual-sp_phosphatase_cat-dom"/>
</dbReference>
<dbReference type="InterPro" id="IPR029021">
    <property type="entry name" value="Prot-tyrosine_phosphatase-like"/>
</dbReference>
<evidence type="ECO:0000313" key="8">
    <source>
        <dbReference type="Proteomes" id="UP000054107"/>
    </source>
</evidence>
<dbReference type="PANTHER" id="PTHR10367:SF25">
    <property type="entry name" value="DUAL SPECIFICITY PHOSPHATASE CATALYTIC DOMAIN PROTEIN (AFU_ORTHOLOGUE AFUA_1G03540)"/>
    <property type="match status" value="1"/>
</dbReference>
<evidence type="ECO:0000256" key="4">
    <source>
        <dbReference type="SAM" id="MobiDB-lite"/>
    </source>
</evidence>
<feature type="compositionally biased region" description="Polar residues" evidence="4">
    <location>
        <begin position="921"/>
        <end position="933"/>
    </location>
</feature>
<dbReference type="InterPro" id="IPR000073">
    <property type="entry name" value="AB_hydrolase_1"/>
</dbReference>
<dbReference type="STRING" id="35722.A0A0B7NY58"/>
<keyword evidence="3" id="KW-0175">Coiled coil</keyword>
<dbReference type="Gene3D" id="3.40.50.1820">
    <property type="entry name" value="alpha/beta hydrolase"/>
    <property type="match status" value="1"/>
</dbReference>
<feature type="region of interest" description="Disordered" evidence="4">
    <location>
        <begin position="732"/>
        <end position="755"/>
    </location>
</feature>
<dbReference type="Pfam" id="PF00782">
    <property type="entry name" value="DSPc"/>
    <property type="match status" value="1"/>
</dbReference>
<dbReference type="GO" id="GO:0006370">
    <property type="term" value="P:7-methylguanosine mRNA capping"/>
    <property type="evidence" value="ECO:0007669"/>
    <property type="project" value="TreeGrafter"/>
</dbReference>
<evidence type="ECO:0000256" key="1">
    <source>
        <dbReference type="ARBA" id="ARBA00022801"/>
    </source>
</evidence>
<evidence type="ECO:0000259" key="6">
    <source>
        <dbReference type="PROSITE" id="PS50056"/>
    </source>
</evidence>
<dbReference type="SMART" id="SM00195">
    <property type="entry name" value="DSPc"/>
    <property type="match status" value="1"/>
</dbReference>
<dbReference type="AlphaFoldDB" id="A0A0B7NY58"/>
<dbReference type="PANTHER" id="PTHR10367">
    <property type="entry name" value="MRNA-CAPPING ENZYME"/>
    <property type="match status" value="1"/>
</dbReference>
<gene>
    <name evidence="7" type="primary">PARPA_14520.1 scaffold 51261</name>
</gene>
<protein>
    <recommendedName>
        <fullName evidence="6">Tyrosine specific protein phosphatases domain-containing protein</fullName>
    </recommendedName>
</protein>
<sequence length="941" mass="106339">MPSIANSLDVSSGTTILALSLLATISYYYLFNDKRFTLSERLYFLICKRNIQEALLEHELLEEAEPEIISENTQFVEINDHKLRIVHIIHELGSKVPLIVFIHGLGGQVCCGKSEVTKDWESYTTASLVDDVKKLLLDRYKYPATVIVAHSYGCAVASFVAASPEIQASLKGLVLIAPKEHINETQKRNQNKLRWIPDWLFNCARTADRKGGLHSKSVDRFLGTEISDVDIRRSQLRWNLQSRSSVYKRFVRGASFPDKSIYGKINVGVLLIGGGLDTITPSTDMSVIRNHLLGLDPHDNSQWDEVAPSDNIRVPVPYVIPDVGHVPMVVHPELVNPVISDFLIKNCGLNTLSGAWQILHKTKGENKWDLKNYAKWASIANITNEPIGPSLFRAMKVMRQTDTAHCPSALLAKYPEIRFIIDISNDTPPYRATDFEHSRIEYIKFKTVSKIPPTREEVAKFNEIAASCWEKNPDAQVAVHCHYGFNRTGFFICCYMIERLGIAVPDALRYFKDVRPPGIRQVFCVNIANLEIIAKQTSELEQLRQQLSESITSQLSISESNNDDDRNETKQALLRLEAQNKETLSTLAEKEALLEKTEQRLQELTEKMNREKEEAAQALQAAQAAAQAAAAEKAVADAKAETEAKAAAEALETASTKSTEQDLYNQLAEKDKLLQEQQAELEELKSQWEAERAELSKPALEQVTAQLEELKETNKAAVERLTEKENELAELRSQLNRRDRKPKQSLSKEQEQQRRLNRLTMDLENDRLLIQKLDELNEQLETQKQKHETILQSHAKALAEKDHVLFQHQKSLKQLKMSHDNATKSLEQGHLHQLKKLQLQHEKALDDLKKRLAQAERQAKSAVNDELDQILVEFEQSQHNHSAEVASLQQSYETQISKMRLGQQAEIRNLIGGSSSSGSSDNSAASKLKNNAKFNWPPVAV</sequence>
<dbReference type="GO" id="GO:0004721">
    <property type="term" value="F:phosphoprotein phosphatase activity"/>
    <property type="evidence" value="ECO:0007669"/>
    <property type="project" value="UniProtKB-KW"/>
</dbReference>
<dbReference type="SUPFAM" id="SSF52799">
    <property type="entry name" value="(Phosphotyrosine protein) phosphatases II"/>
    <property type="match status" value="1"/>
</dbReference>
<feature type="transmembrane region" description="Helical" evidence="5">
    <location>
        <begin position="12"/>
        <end position="31"/>
    </location>
</feature>
<dbReference type="Gene3D" id="3.90.190.10">
    <property type="entry name" value="Protein tyrosine phosphatase superfamily"/>
    <property type="match status" value="1"/>
</dbReference>
<feature type="coiled-coil region" evidence="3">
    <location>
        <begin position="831"/>
        <end position="865"/>
    </location>
</feature>
<dbReference type="InterPro" id="IPR029058">
    <property type="entry name" value="AB_hydrolase_fold"/>
</dbReference>
<name>A0A0B7NY58_9FUNG</name>
<keyword evidence="5" id="KW-1133">Transmembrane helix</keyword>
<feature type="region of interest" description="Disordered" evidence="4">
    <location>
        <begin position="910"/>
        <end position="941"/>
    </location>
</feature>
<dbReference type="EMBL" id="LN734259">
    <property type="protein sequence ID" value="CEP20199.1"/>
    <property type="molecule type" value="Genomic_DNA"/>
</dbReference>
<keyword evidence="1" id="KW-0378">Hydrolase</keyword>
<evidence type="ECO:0000256" key="5">
    <source>
        <dbReference type="SAM" id="Phobius"/>
    </source>
</evidence>
<dbReference type="Pfam" id="PF00561">
    <property type="entry name" value="Abhydrolase_1"/>
    <property type="match status" value="1"/>
</dbReference>
<dbReference type="GO" id="GO:0004484">
    <property type="term" value="F:mRNA guanylyltransferase activity"/>
    <property type="evidence" value="ECO:0007669"/>
    <property type="project" value="TreeGrafter"/>
</dbReference>
<evidence type="ECO:0000313" key="7">
    <source>
        <dbReference type="EMBL" id="CEP20199.1"/>
    </source>
</evidence>
<proteinExistence type="predicted"/>
<keyword evidence="5" id="KW-0812">Transmembrane</keyword>
<dbReference type="Proteomes" id="UP000054107">
    <property type="component" value="Unassembled WGS sequence"/>
</dbReference>
<reference evidence="7 8" key="1">
    <citation type="submission" date="2014-09" db="EMBL/GenBank/DDBJ databases">
        <authorList>
            <person name="Ellenberger Sabrina"/>
        </authorList>
    </citation>
    <scope>NUCLEOTIDE SEQUENCE [LARGE SCALE GENOMIC DNA]</scope>
    <source>
        <strain evidence="7 8">CBS 412.66</strain>
    </source>
</reference>
<keyword evidence="5" id="KW-0472">Membrane</keyword>
<dbReference type="InterPro" id="IPR016130">
    <property type="entry name" value="Tyr_Pase_AS"/>
</dbReference>
<dbReference type="PROSITE" id="PS00383">
    <property type="entry name" value="TYR_PHOSPHATASE_1"/>
    <property type="match status" value="1"/>
</dbReference>
<dbReference type="OrthoDB" id="428974at2759"/>
<dbReference type="SUPFAM" id="SSF53474">
    <property type="entry name" value="alpha/beta-Hydrolases"/>
    <property type="match status" value="1"/>
</dbReference>